<dbReference type="EMBL" id="JAZHOF010000010">
    <property type="protein sequence ID" value="MEJ8574023.1"/>
    <property type="molecule type" value="Genomic_DNA"/>
</dbReference>
<comment type="caution">
    <text evidence="2">The sequence shown here is derived from an EMBL/GenBank/DDBJ whole genome shotgun (WGS) entry which is preliminary data.</text>
</comment>
<feature type="transmembrane region" description="Helical" evidence="1">
    <location>
        <begin position="112"/>
        <end position="136"/>
    </location>
</feature>
<feature type="transmembrane region" description="Helical" evidence="1">
    <location>
        <begin position="42"/>
        <end position="65"/>
    </location>
</feature>
<keyword evidence="3" id="KW-1185">Reference proteome</keyword>
<evidence type="ECO:0000313" key="2">
    <source>
        <dbReference type="EMBL" id="MEJ8574023.1"/>
    </source>
</evidence>
<sequence>MFLQAVIVLLGVGALAAMLWEPHLEGRNVNASLFQVYFNDPFLALAYLASLPFFVALYQAFMLLGRIGRNKVFTPDSIRALRVIRYCAISLVALLLAAEAWFIVIVRGQDDIAGGVAIALFLIFVATTVAAAASVLETALRNTFDLGPRVS</sequence>
<accession>A0AAW9S1H6</accession>
<evidence type="ECO:0000313" key="3">
    <source>
        <dbReference type="Proteomes" id="UP001378188"/>
    </source>
</evidence>
<dbReference type="Proteomes" id="UP001378188">
    <property type="component" value="Unassembled WGS sequence"/>
</dbReference>
<proteinExistence type="predicted"/>
<keyword evidence="1" id="KW-0812">Transmembrane</keyword>
<dbReference type="AlphaFoldDB" id="A0AAW9S1H6"/>
<dbReference type="Pfam" id="PF11188">
    <property type="entry name" value="DUF2975"/>
    <property type="match status" value="1"/>
</dbReference>
<feature type="transmembrane region" description="Helical" evidence="1">
    <location>
        <begin position="86"/>
        <end position="106"/>
    </location>
</feature>
<keyword evidence="1" id="KW-1133">Transmembrane helix</keyword>
<protein>
    <submittedName>
        <fullName evidence="2">DUF2975 domain-containing protein</fullName>
    </submittedName>
</protein>
<dbReference type="InterPro" id="IPR021354">
    <property type="entry name" value="DUF2975"/>
</dbReference>
<organism evidence="2 3">
    <name type="scientific">Microbaculum marinum</name>
    <dbReference type="NCBI Taxonomy" id="1764581"/>
    <lineage>
        <taxon>Bacteria</taxon>
        <taxon>Pseudomonadati</taxon>
        <taxon>Pseudomonadota</taxon>
        <taxon>Alphaproteobacteria</taxon>
        <taxon>Hyphomicrobiales</taxon>
        <taxon>Tepidamorphaceae</taxon>
        <taxon>Microbaculum</taxon>
    </lineage>
</organism>
<keyword evidence="1" id="KW-0472">Membrane</keyword>
<reference evidence="2 3" key="1">
    <citation type="submission" date="2024-02" db="EMBL/GenBank/DDBJ databases">
        <title>Genome analysis and characterization of Microbaculum marinisediminis sp. nov., isolated from marine sediment.</title>
        <authorList>
            <person name="Du Z.-J."/>
            <person name="Ye Y.-Q."/>
            <person name="Zhang Z.-R."/>
            <person name="Yuan S.-M."/>
            <person name="Zhang X.-Y."/>
        </authorList>
    </citation>
    <scope>NUCLEOTIDE SEQUENCE [LARGE SCALE GENOMIC DNA]</scope>
    <source>
        <strain evidence="2 3">SDUM1044001</strain>
    </source>
</reference>
<gene>
    <name evidence="2" type="ORF">V3328_21230</name>
</gene>
<dbReference type="RefSeq" id="WP_340331727.1">
    <property type="nucleotide sequence ID" value="NZ_JAZHOF010000010.1"/>
</dbReference>
<name>A0AAW9S1H6_9HYPH</name>
<evidence type="ECO:0000256" key="1">
    <source>
        <dbReference type="SAM" id="Phobius"/>
    </source>
</evidence>